<dbReference type="AlphaFoldDB" id="A0A4U5NP73"/>
<feature type="compositionally biased region" description="Basic and acidic residues" evidence="1">
    <location>
        <begin position="50"/>
        <end position="59"/>
    </location>
</feature>
<evidence type="ECO:0000256" key="1">
    <source>
        <dbReference type="SAM" id="MobiDB-lite"/>
    </source>
</evidence>
<sequence>MGGCASVPKDLKDEVGSAPAPEPPMEETTENNETVKVELEAGEKVEEENAEKSDDDKKSLGSLLNENEVKMETTSESKEEEVPCKQNQEQQATEAPAAESEKEQTKNAEEKVTGEKKEDN</sequence>
<accession>A0A4U5NP73</accession>
<feature type="compositionally biased region" description="Basic and acidic residues" evidence="1">
    <location>
        <begin position="67"/>
        <end position="83"/>
    </location>
</feature>
<feature type="region of interest" description="Disordered" evidence="1">
    <location>
        <begin position="1"/>
        <end position="120"/>
    </location>
</feature>
<feature type="compositionally biased region" description="Basic and acidic residues" evidence="1">
    <location>
        <begin position="99"/>
        <end position="120"/>
    </location>
</feature>
<feature type="compositionally biased region" description="Basic and acidic residues" evidence="1">
    <location>
        <begin position="33"/>
        <end position="44"/>
    </location>
</feature>
<dbReference type="EMBL" id="RCHU01000996">
    <property type="protein sequence ID" value="TKR84722.1"/>
    <property type="molecule type" value="Genomic_DNA"/>
</dbReference>
<protein>
    <submittedName>
        <fullName evidence="2">Uncharacterized protein</fullName>
    </submittedName>
</protein>
<organism evidence="2">
    <name type="scientific">Populus alba</name>
    <name type="common">White poplar</name>
    <dbReference type="NCBI Taxonomy" id="43335"/>
    <lineage>
        <taxon>Eukaryota</taxon>
        <taxon>Viridiplantae</taxon>
        <taxon>Streptophyta</taxon>
        <taxon>Embryophyta</taxon>
        <taxon>Tracheophyta</taxon>
        <taxon>Spermatophyta</taxon>
        <taxon>Magnoliopsida</taxon>
        <taxon>eudicotyledons</taxon>
        <taxon>Gunneridae</taxon>
        <taxon>Pentapetalae</taxon>
        <taxon>rosids</taxon>
        <taxon>fabids</taxon>
        <taxon>Malpighiales</taxon>
        <taxon>Salicaceae</taxon>
        <taxon>Saliceae</taxon>
        <taxon>Populus</taxon>
    </lineage>
</organism>
<gene>
    <name evidence="2" type="ORF">D5086_0000255100</name>
</gene>
<proteinExistence type="predicted"/>
<feature type="compositionally biased region" description="Low complexity" evidence="1">
    <location>
        <begin position="86"/>
        <end position="98"/>
    </location>
</feature>
<reference evidence="2" key="1">
    <citation type="submission" date="2018-10" db="EMBL/GenBank/DDBJ databases">
        <title>Population genomic analysis revealed the cold adaptation of white poplar.</title>
        <authorList>
            <person name="Liu Y.-J."/>
        </authorList>
    </citation>
    <scope>NUCLEOTIDE SEQUENCE [LARGE SCALE GENOMIC DNA]</scope>
    <source>
        <strain evidence="2">PAL-ZL1</strain>
    </source>
</reference>
<name>A0A4U5NP73_POPAL</name>
<evidence type="ECO:0000313" key="2">
    <source>
        <dbReference type="EMBL" id="TKR84722.1"/>
    </source>
</evidence>
<comment type="caution">
    <text evidence="2">The sequence shown here is derived from an EMBL/GenBank/DDBJ whole genome shotgun (WGS) entry which is preliminary data.</text>
</comment>